<gene>
    <name evidence="1" type="ORF">EKG36_07280</name>
</gene>
<evidence type="ECO:0000313" key="2">
    <source>
        <dbReference type="Proteomes" id="UP000267400"/>
    </source>
</evidence>
<dbReference type="InterPro" id="IPR041881">
    <property type="entry name" value="PqqD_sf"/>
</dbReference>
<dbReference type="AlphaFoldDB" id="A0A431V4S1"/>
<proteinExistence type="predicted"/>
<protein>
    <submittedName>
        <fullName evidence="1">PqqD family protein</fullName>
    </submittedName>
</protein>
<name>A0A431V4S1_9GAMM</name>
<dbReference type="Proteomes" id="UP000267400">
    <property type="component" value="Unassembled WGS sequence"/>
</dbReference>
<dbReference type="Pfam" id="PF05402">
    <property type="entry name" value="PqqD"/>
    <property type="match status" value="1"/>
</dbReference>
<organism evidence="1 2">
    <name type="scientific">Halomonas nitroreducens</name>
    <dbReference type="NCBI Taxonomy" id="447425"/>
    <lineage>
        <taxon>Bacteria</taxon>
        <taxon>Pseudomonadati</taxon>
        <taxon>Pseudomonadota</taxon>
        <taxon>Gammaproteobacteria</taxon>
        <taxon>Oceanospirillales</taxon>
        <taxon>Halomonadaceae</taxon>
        <taxon>Halomonas</taxon>
    </lineage>
</organism>
<dbReference type="EMBL" id="RXNS01000005">
    <property type="protein sequence ID" value="RTR05379.1"/>
    <property type="molecule type" value="Genomic_DNA"/>
</dbReference>
<accession>A0A431V4S1</accession>
<dbReference type="OrthoDB" id="9800554at2"/>
<dbReference type="InterPro" id="IPR008792">
    <property type="entry name" value="PQQD"/>
</dbReference>
<sequence length="90" mass="10372">MDKSTVVRRNPSLLFSVLDEDTVFFSADRGQYYGTQAVGSHIWALIEEEMSISSICDKLLEHFSVDQETCEREVSCFMKQLEMEGLIMIR</sequence>
<evidence type="ECO:0000313" key="1">
    <source>
        <dbReference type="EMBL" id="RTR05379.1"/>
    </source>
</evidence>
<comment type="caution">
    <text evidence="1">The sequence shown here is derived from an EMBL/GenBank/DDBJ whole genome shotgun (WGS) entry which is preliminary data.</text>
</comment>
<dbReference type="Gene3D" id="1.10.10.1150">
    <property type="entry name" value="Coenzyme PQQ synthesis protein D (PqqD)"/>
    <property type="match status" value="1"/>
</dbReference>
<reference evidence="1 2" key="1">
    <citation type="submission" date="2018-12" db="EMBL/GenBank/DDBJ databases">
        <authorList>
            <person name="Yu L."/>
        </authorList>
    </citation>
    <scope>NUCLEOTIDE SEQUENCE [LARGE SCALE GENOMIC DNA]</scope>
    <source>
        <strain evidence="1 2">11S</strain>
    </source>
</reference>
<dbReference type="RefSeq" id="WP_126482559.1">
    <property type="nucleotide sequence ID" value="NZ_RXNS01000005.1"/>
</dbReference>
<keyword evidence="2" id="KW-1185">Reference proteome</keyword>